<dbReference type="Proteomes" id="UP000176009">
    <property type="component" value="Unassembled WGS sequence"/>
</dbReference>
<keyword evidence="1" id="KW-0472">Membrane</keyword>
<organism evidence="3 5">
    <name type="scientific">Salegentibacter salarius</name>
    <dbReference type="NCBI Taxonomy" id="435906"/>
    <lineage>
        <taxon>Bacteria</taxon>
        <taxon>Pseudomonadati</taxon>
        <taxon>Bacteroidota</taxon>
        <taxon>Flavobacteriia</taxon>
        <taxon>Flavobacteriales</taxon>
        <taxon>Flavobacteriaceae</taxon>
        <taxon>Salegentibacter</taxon>
    </lineage>
</organism>
<evidence type="ECO:0000313" key="5">
    <source>
        <dbReference type="Proteomes" id="UP000232533"/>
    </source>
</evidence>
<reference evidence="2 4" key="2">
    <citation type="submission" date="2016-09" db="EMBL/GenBank/DDBJ databases">
        <title>Genome Sequence of Salegentibacter salarius,Isolated from a Marine Solar Saltern of the Yellow Sea in South Korea.</title>
        <authorList>
            <person name="Zheng Q."/>
            <person name="Liu Y."/>
        </authorList>
    </citation>
    <scope>NUCLEOTIDE SEQUENCE [LARGE SCALE GENOMIC DNA]</scope>
    <source>
        <strain evidence="2 4">KCTC 12974</strain>
    </source>
</reference>
<gene>
    <name evidence="3" type="ORF">APR40_10330</name>
    <name evidence="2" type="ORF">BHS39_10350</name>
</gene>
<evidence type="ECO:0000313" key="4">
    <source>
        <dbReference type="Proteomes" id="UP000176009"/>
    </source>
</evidence>
<dbReference type="Proteomes" id="UP000232533">
    <property type="component" value="Unassembled WGS sequence"/>
</dbReference>
<reference evidence="3 5" key="1">
    <citation type="submission" date="2015-10" db="EMBL/GenBank/DDBJ databases">
        <title>Draft genome sequence of Salegentibacter salinarum KCTC 12975.</title>
        <authorList>
            <person name="Lin W."/>
            <person name="Zheng Q."/>
        </authorList>
    </citation>
    <scope>NUCLEOTIDE SEQUENCE [LARGE SCALE GENOMIC DNA]</scope>
    <source>
        <strain evidence="3 5">KCTC 12974</strain>
    </source>
</reference>
<dbReference type="EMBL" id="LKTR01000011">
    <property type="protein sequence ID" value="PKD20087.1"/>
    <property type="molecule type" value="Genomic_DNA"/>
</dbReference>
<sequence>MFNLYKIFIPLAHILYSAYTLKPNFAVQLNKSTVAKPQKKSETENNQSYSHLKWPAIIIGILVVILVILFDYCSRQGTI</sequence>
<evidence type="ECO:0000256" key="1">
    <source>
        <dbReference type="SAM" id="Phobius"/>
    </source>
</evidence>
<feature type="transmembrane region" description="Helical" evidence="1">
    <location>
        <begin position="54"/>
        <end position="73"/>
    </location>
</feature>
<keyword evidence="1" id="KW-0812">Transmembrane</keyword>
<protein>
    <submittedName>
        <fullName evidence="3">Uncharacterized protein</fullName>
    </submittedName>
</protein>
<accession>A0A2N0TZB6</accession>
<proteinExistence type="predicted"/>
<name>A0A2N0TZB6_9FLAO</name>
<comment type="caution">
    <text evidence="3">The sequence shown here is derived from an EMBL/GenBank/DDBJ whole genome shotgun (WGS) entry which is preliminary data.</text>
</comment>
<keyword evidence="4" id="KW-1185">Reference proteome</keyword>
<evidence type="ECO:0000313" key="2">
    <source>
        <dbReference type="EMBL" id="OEY73267.1"/>
    </source>
</evidence>
<dbReference type="AlphaFoldDB" id="A0A2N0TZB6"/>
<keyword evidence="1" id="KW-1133">Transmembrane helix</keyword>
<evidence type="ECO:0000313" key="3">
    <source>
        <dbReference type="EMBL" id="PKD20087.1"/>
    </source>
</evidence>
<dbReference type="EMBL" id="MJBR01000009">
    <property type="protein sequence ID" value="OEY73267.1"/>
    <property type="molecule type" value="Genomic_DNA"/>
</dbReference>